<evidence type="ECO:0000256" key="2">
    <source>
        <dbReference type="SAM" id="Phobius"/>
    </source>
</evidence>
<dbReference type="OrthoDB" id="426419at2759"/>
<evidence type="ECO:0000313" key="4">
    <source>
        <dbReference type="Proteomes" id="UP000186817"/>
    </source>
</evidence>
<feature type="transmembrane region" description="Helical" evidence="2">
    <location>
        <begin position="1154"/>
        <end position="1177"/>
    </location>
</feature>
<reference evidence="3 4" key="1">
    <citation type="submission" date="2016-02" db="EMBL/GenBank/DDBJ databases">
        <title>Genome analysis of coral dinoflagellate symbionts highlights evolutionary adaptations to a symbiotic lifestyle.</title>
        <authorList>
            <person name="Aranda M."/>
            <person name="Li Y."/>
            <person name="Liew Y.J."/>
            <person name="Baumgarten S."/>
            <person name="Simakov O."/>
            <person name="Wilson M."/>
            <person name="Piel J."/>
            <person name="Ashoor H."/>
            <person name="Bougouffa S."/>
            <person name="Bajic V.B."/>
            <person name="Ryu T."/>
            <person name="Ravasi T."/>
            <person name="Bayer T."/>
            <person name="Micklem G."/>
            <person name="Kim H."/>
            <person name="Bhak J."/>
            <person name="Lajeunesse T.C."/>
            <person name="Voolstra C.R."/>
        </authorList>
    </citation>
    <scope>NUCLEOTIDE SEQUENCE [LARGE SCALE GENOMIC DNA]</scope>
    <source>
        <strain evidence="3 4">CCMP2467</strain>
    </source>
</reference>
<keyword evidence="2" id="KW-1133">Transmembrane helix</keyword>
<dbReference type="PANTHER" id="PTHR45615:SF66">
    <property type="entry name" value="CARD DOMAIN-CONTAINING PROTEIN"/>
    <property type="match status" value="1"/>
</dbReference>
<keyword evidence="2" id="KW-0812">Transmembrane</keyword>
<proteinExistence type="predicted"/>
<feature type="coiled-coil region" evidence="1">
    <location>
        <begin position="589"/>
        <end position="659"/>
    </location>
</feature>
<feature type="transmembrane region" description="Helical" evidence="2">
    <location>
        <begin position="1636"/>
        <end position="1658"/>
    </location>
</feature>
<sequence length="1708" mass="188208">MASILTADKCKDLKAVANGCKGSSLVYRDLESNSLVSRCASCVRSLENENVSQSPETSPASGFGTLQACDALQADATLHVEVAELRKKITALEADRFEPPELEELQVLCSTLESQKRGLEQEVKRLQGSSAELEARLASSANVQDKMQSLVEESSVLEEDLALERAKHARLVAEAEGERARKEELRRRVSELEDENAALLKMAGSQQESSVLEEDLVLERARLTAEAAEEKAEKEELQRRLSELEDENAALLKMMGSQQAAAQKAKCATEEAAKMLELERKLSELEDENSALLKMMGSQQAAVRQVAVLTVTLLQPGAARRAGKDWQGWDPNTSGSPRVGVLANTPLAAFDLWAAHKLRFEAQRSDNCIQPHQTMLLSFDVQAASDDLAEQLAAKAILEAEDELRDKVQKDRSQQAELEELREQVSVKLQDDVMESEWKSRCERLEADADMAKLRLQVALQARTLQLQKSGELDFDADSRDKNVEEQVPNLRMVGDMRQEVSLAKTHAEVVSQTVALTVGPEKSSAKLQNLNAPLGQLSKSSRLCTSTGLRVEDPAGWISIVGTEDSNRWASRDLQRSNRSASLRSEQLLSLQRELNALETAMEEAKSAATKEAQKSKEEEESFRAAAAEDLSRCEQQLREKSERCRTLELELKQASLQLDGPGVYLLASDVDVSEALARSSQKLGRLLAGEEVHILEVVHRKAEKRVRGRVAAKGYSGWISLMDTSEGYRWAHRQLSATNEWISGLLEKSAPLACETELRARCAALEADGESRLGLLSRCHRTANVFVRLYPTTDLDPPSSRHNSAQPAISAASSRLALVMLCGGLGLGGDSPKKGLSDPFELRRLIDECTRDRLRDLEQRLETVEKRLHNVVFNAKAELEEGLQIQGVTTASAPVRLPFRHEPLEISTAPDDDRDAVQPLPKDRQNNAEYRFDACVWDSCVLVGLGILSWQESLAVAFCGLWSILVEGFFVLILYDNMTETVFESSLAEEMRDWRIHFGQNINYIDAITGQPLIMGVCSMSNSLMNGNVQAEIYETMFKYGIRETGNQDLRWPLLPVGAWLALIALLVWIFTVLKEMSCACGFGIALASLPRSPSVADTVSNPGHFLQLSVVSLHRVVVLTVFNMLPRLSIALVLGIIGVHFLASTTSLSDLILNAVALEVVLCIDDLFFAVLVPRRVHETIKSLKPIPVKLWRPWVLQARQAFIFTLSLACLVGSHVLCLQPLVNNMQATADAMCSGVTNFTYFQDAAGLAYILDDSLDALPKKSDEGYAYRAVLQATQLQEVQPPGLGAQLLNRELFGLAMQLKSLGFEERSEFWPLCQDLDSPVYSGFGLVNLGTAAMEKLRELLPEAAAIESFQSCPSVQSFCFNGSLHLETLWRLRALCPVTCGCNDLKSGSFIASLPSFGCPSVCRTLFDESVTELATCSDAPTNSEALKTFLHGLRQRKGIIFRSNSTTCEAFATPVNIDGTDFDFCMQTAELGKMGFQSSQLLCPAHRDSILLELPGHVSRLEQLQTVGAMSASHEHGGPGHPTGMENSASELQDLRANVMVLEAGRDQLELQAELLRTKYQTLEAEYEEFDCLRLGPGVGSWRDLHPHFHLHLLSCCVIGRLTQRGQDPDLHGSSHPVFVCHSFGLAYLASNSHLIFVGVVISIILFHSTTSRPNPNPTSLSRPLISLPKHISVIQRESGRLQNSGFPSWRRGGPAG</sequence>
<evidence type="ECO:0000313" key="3">
    <source>
        <dbReference type="EMBL" id="OLP79194.1"/>
    </source>
</evidence>
<comment type="caution">
    <text evidence="3">The sequence shown here is derived from an EMBL/GenBank/DDBJ whole genome shotgun (WGS) entry which is preliminary data.</text>
</comment>
<keyword evidence="4" id="KW-1185">Reference proteome</keyword>
<protein>
    <submittedName>
        <fullName evidence="3">Uncharacterized protein</fullName>
    </submittedName>
</protein>
<feature type="transmembrane region" description="Helical" evidence="2">
    <location>
        <begin position="1056"/>
        <end position="1076"/>
    </location>
</feature>
<feature type="coiled-coil region" evidence="1">
    <location>
        <begin position="168"/>
        <end position="295"/>
    </location>
</feature>
<feature type="coiled-coil region" evidence="1">
    <location>
        <begin position="849"/>
        <end position="876"/>
    </location>
</feature>
<organism evidence="3 4">
    <name type="scientific">Symbiodinium microadriaticum</name>
    <name type="common">Dinoflagellate</name>
    <name type="synonym">Zooxanthella microadriatica</name>
    <dbReference type="NCBI Taxonomy" id="2951"/>
    <lineage>
        <taxon>Eukaryota</taxon>
        <taxon>Sar</taxon>
        <taxon>Alveolata</taxon>
        <taxon>Dinophyceae</taxon>
        <taxon>Suessiales</taxon>
        <taxon>Symbiodiniaceae</taxon>
        <taxon>Symbiodinium</taxon>
    </lineage>
</organism>
<feature type="coiled-coil region" evidence="1">
    <location>
        <begin position="1543"/>
        <end position="1584"/>
    </location>
</feature>
<dbReference type="Proteomes" id="UP000186817">
    <property type="component" value="Unassembled WGS sequence"/>
</dbReference>
<feature type="coiled-coil region" evidence="1">
    <location>
        <begin position="102"/>
        <end position="136"/>
    </location>
</feature>
<dbReference type="EMBL" id="LSRX01001513">
    <property type="protein sequence ID" value="OLP79194.1"/>
    <property type="molecule type" value="Genomic_DNA"/>
</dbReference>
<name>A0A1Q9C8F1_SYMMI</name>
<gene>
    <name evidence="3" type="ORF">AK812_SmicGene40543</name>
</gene>
<feature type="transmembrane region" description="Helical" evidence="2">
    <location>
        <begin position="956"/>
        <end position="977"/>
    </location>
</feature>
<evidence type="ECO:0000256" key="1">
    <source>
        <dbReference type="SAM" id="Coils"/>
    </source>
</evidence>
<feature type="transmembrane region" description="Helical" evidence="2">
    <location>
        <begin position="1119"/>
        <end position="1142"/>
    </location>
</feature>
<feature type="coiled-coil region" evidence="1">
    <location>
        <begin position="381"/>
        <end position="462"/>
    </location>
</feature>
<dbReference type="PANTHER" id="PTHR45615">
    <property type="entry name" value="MYOSIN HEAVY CHAIN, NON-MUSCLE"/>
    <property type="match status" value="1"/>
</dbReference>
<keyword evidence="2" id="KW-0472">Membrane</keyword>
<accession>A0A1Q9C8F1</accession>
<keyword evidence="1" id="KW-0175">Coiled coil</keyword>